<feature type="domain" description="SpoVT-AbrB" evidence="2">
    <location>
        <begin position="5"/>
        <end position="50"/>
    </location>
</feature>
<dbReference type="GO" id="GO:0003677">
    <property type="term" value="F:DNA binding"/>
    <property type="evidence" value="ECO:0007669"/>
    <property type="project" value="UniProtKB-UniRule"/>
</dbReference>
<keyword evidence="1 3" id="KW-0238">DNA-binding</keyword>
<reference evidence="3" key="1">
    <citation type="journal article" date="2021" name="PeerJ">
        <title>Extensive microbial diversity within the chicken gut microbiome revealed by metagenomics and culture.</title>
        <authorList>
            <person name="Gilroy R."/>
            <person name="Ravi A."/>
            <person name="Getino M."/>
            <person name="Pursley I."/>
            <person name="Horton D.L."/>
            <person name="Alikhan N.F."/>
            <person name="Baker D."/>
            <person name="Gharbi K."/>
            <person name="Hall N."/>
            <person name="Watson M."/>
            <person name="Adriaenssens E.M."/>
            <person name="Foster-Nyarko E."/>
            <person name="Jarju S."/>
            <person name="Secka A."/>
            <person name="Antonio M."/>
            <person name="Oren A."/>
            <person name="Chaudhuri R.R."/>
            <person name="La Ragione R."/>
            <person name="Hildebrand F."/>
            <person name="Pallen M.J."/>
        </authorList>
    </citation>
    <scope>NUCLEOTIDE SEQUENCE</scope>
    <source>
        <strain evidence="3">ChiHecec2B26-7398</strain>
    </source>
</reference>
<evidence type="ECO:0000313" key="4">
    <source>
        <dbReference type="Proteomes" id="UP000886751"/>
    </source>
</evidence>
<evidence type="ECO:0000259" key="2">
    <source>
        <dbReference type="PROSITE" id="PS51740"/>
    </source>
</evidence>
<evidence type="ECO:0000313" key="3">
    <source>
        <dbReference type="EMBL" id="HIX95817.1"/>
    </source>
</evidence>
<accession>A0A9D1Y2G4</accession>
<dbReference type="SMART" id="SM00966">
    <property type="entry name" value="SpoVT_AbrB"/>
    <property type="match status" value="1"/>
</dbReference>
<dbReference type="NCBIfam" id="TIGR01439">
    <property type="entry name" value="lp_hng_hel_AbrB"/>
    <property type="match status" value="1"/>
</dbReference>
<gene>
    <name evidence="3" type="ORF">H9846_10245</name>
</gene>
<sequence>MISTGIVRHIDALGRVVLPKELRRSFDITADTPLEIFTEGDAILLRKYRPAGACVLCGEVSPDAVQLHGKSVCPRCREALAGR</sequence>
<evidence type="ECO:0000256" key="1">
    <source>
        <dbReference type="PROSITE-ProRule" id="PRU01076"/>
    </source>
</evidence>
<dbReference type="InterPro" id="IPR037914">
    <property type="entry name" value="SpoVT-AbrB_sf"/>
</dbReference>
<dbReference type="InterPro" id="IPR007159">
    <property type="entry name" value="SpoVT-AbrB_dom"/>
</dbReference>
<dbReference type="Proteomes" id="UP000886751">
    <property type="component" value="Unassembled WGS sequence"/>
</dbReference>
<reference evidence="3" key="2">
    <citation type="submission" date="2021-04" db="EMBL/GenBank/DDBJ databases">
        <authorList>
            <person name="Gilroy R."/>
        </authorList>
    </citation>
    <scope>NUCLEOTIDE SEQUENCE</scope>
    <source>
        <strain evidence="3">ChiHecec2B26-7398</strain>
    </source>
</reference>
<dbReference type="AlphaFoldDB" id="A0A9D1Y2G4"/>
<protein>
    <submittedName>
        <fullName evidence="3">AbrB/MazE/SpoVT family DNA-binding domain-containing protein</fullName>
    </submittedName>
</protein>
<name>A0A9D1Y2G4_9FIRM</name>
<organism evidence="3 4">
    <name type="scientific">Candidatus Gemmiger excrementipullorum</name>
    <dbReference type="NCBI Taxonomy" id="2838610"/>
    <lineage>
        <taxon>Bacteria</taxon>
        <taxon>Bacillati</taxon>
        <taxon>Bacillota</taxon>
        <taxon>Clostridia</taxon>
        <taxon>Eubacteriales</taxon>
        <taxon>Gemmiger</taxon>
    </lineage>
</organism>
<comment type="caution">
    <text evidence="3">The sequence shown here is derived from an EMBL/GenBank/DDBJ whole genome shotgun (WGS) entry which is preliminary data.</text>
</comment>
<dbReference type="InterPro" id="IPR052731">
    <property type="entry name" value="B_subtilis_Trans_State_Reg"/>
</dbReference>
<proteinExistence type="predicted"/>
<dbReference type="SUPFAM" id="SSF89447">
    <property type="entry name" value="AbrB/MazE/MraZ-like"/>
    <property type="match status" value="1"/>
</dbReference>
<dbReference type="PANTHER" id="PTHR36432:SF4">
    <property type="entry name" value="TRANSITION STATE REGULATOR ABH-RELATED"/>
    <property type="match status" value="1"/>
</dbReference>
<dbReference type="PROSITE" id="PS51740">
    <property type="entry name" value="SPOVT_ABRB"/>
    <property type="match status" value="1"/>
</dbReference>
<dbReference type="Gene3D" id="2.10.260.10">
    <property type="match status" value="1"/>
</dbReference>
<dbReference type="Pfam" id="PF04014">
    <property type="entry name" value="MazE_antitoxin"/>
    <property type="match status" value="1"/>
</dbReference>
<dbReference type="EMBL" id="DXEI01000154">
    <property type="protein sequence ID" value="HIX95817.1"/>
    <property type="molecule type" value="Genomic_DNA"/>
</dbReference>
<dbReference type="PANTHER" id="PTHR36432">
    <property type="match status" value="1"/>
</dbReference>